<accession>A0A7D9DLV6</accession>
<name>A0A7D9DLV6_PARCT</name>
<sequence length="124" mass="13759">MVRQRQYPRQTGPSSLNWGIAGKPQRGGSKTPGNLANFRNLVATQRGGSATSQLSIKDILLNAAAGVLNKQVKRVKKGVQKRKKKVKQAWLEMGEESGAIQQGSGLPTRKKRLNRIPIVYQYYQ</sequence>
<proteinExistence type="predicted"/>
<dbReference type="EMBL" id="CACRXK020001248">
    <property type="protein sequence ID" value="CAB3987887.1"/>
    <property type="molecule type" value="Genomic_DNA"/>
</dbReference>
<gene>
    <name evidence="2" type="ORF">PACLA_8A012311</name>
</gene>
<dbReference type="AlphaFoldDB" id="A0A7D9DLV6"/>
<keyword evidence="3" id="KW-1185">Reference proteome</keyword>
<comment type="caution">
    <text evidence="2">The sequence shown here is derived from an EMBL/GenBank/DDBJ whole genome shotgun (WGS) entry which is preliminary data.</text>
</comment>
<organism evidence="2 3">
    <name type="scientific">Paramuricea clavata</name>
    <name type="common">Red gorgonian</name>
    <name type="synonym">Violescent sea-whip</name>
    <dbReference type="NCBI Taxonomy" id="317549"/>
    <lineage>
        <taxon>Eukaryota</taxon>
        <taxon>Metazoa</taxon>
        <taxon>Cnidaria</taxon>
        <taxon>Anthozoa</taxon>
        <taxon>Octocorallia</taxon>
        <taxon>Malacalcyonacea</taxon>
        <taxon>Plexauridae</taxon>
        <taxon>Paramuricea</taxon>
    </lineage>
</organism>
<protein>
    <submittedName>
        <fullName evidence="2">Uncharacterized protein</fullName>
    </submittedName>
</protein>
<evidence type="ECO:0000313" key="3">
    <source>
        <dbReference type="Proteomes" id="UP001152795"/>
    </source>
</evidence>
<reference evidence="2" key="1">
    <citation type="submission" date="2020-04" db="EMBL/GenBank/DDBJ databases">
        <authorList>
            <person name="Alioto T."/>
            <person name="Alioto T."/>
            <person name="Gomez Garrido J."/>
        </authorList>
    </citation>
    <scope>NUCLEOTIDE SEQUENCE</scope>
    <source>
        <strain evidence="2">A484AB</strain>
    </source>
</reference>
<evidence type="ECO:0000313" key="2">
    <source>
        <dbReference type="EMBL" id="CAB3987887.1"/>
    </source>
</evidence>
<feature type="compositionally biased region" description="Polar residues" evidence="1">
    <location>
        <begin position="7"/>
        <end position="17"/>
    </location>
</feature>
<evidence type="ECO:0000256" key="1">
    <source>
        <dbReference type="SAM" id="MobiDB-lite"/>
    </source>
</evidence>
<dbReference type="Proteomes" id="UP001152795">
    <property type="component" value="Unassembled WGS sequence"/>
</dbReference>
<feature type="region of interest" description="Disordered" evidence="1">
    <location>
        <begin position="1"/>
        <end position="34"/>
    </location>
</feature>